<accession>A0A9P5PJV7</accession>
<comment type="caution">
    <text evidence="2">The sequence shown here is derived from an EMBL/GenBank/DDBJ whole genome shotgun (WGS) entry which is preliminary data.</text>
</comment>
<organism evidence="2 3">
    <name type="scientific">Rhodocollybia butyracea</name>
    <dbReference type="NCBI Taxonomy" id="206335"/>
    <lineage>
        <taxon>Eukaryota</taxon>
        <taxon>Fungi</taxon>
        <taxon>Dikarya</taxon>
        <taxon>Basidiomycota</taxon>
        <taxon>Agaricomycotina</taxon>
        <taxon>Agaricomycetes</taxon>
        <taxon>Agaricomycetidae</taxon>
        <taxon>Agaricales</taxon>
        <taxon>Marasmiineae</taxon>
        <taxon>Omphalotaceae</taxon>
        <taxon>Rhodocollybia</taxon>
    </lineage>
</organism>
<protein>
    <submittedName>
        <fullName evidence="2">Uncharacterized protein</fullName>
    </submittedName>
</protein>
<keyword evidence="3" id="KW-1185">Reference proteome</keyword>
<feature type="compositionally biased region" description="Acidic residues" evidence="1">
    <location>
        <begin position="74"/>
        <end position="87"/>
    </location>
</feature>
<name>A0A9P5PJV7_9AGAR</name>
<dbReference type="EMBL" id="JADNRY010000117">
    <property type="protein sequence ID" value="KAF9064708.1"/>
    <property type="molecule type" value="Genomic_DNA"/>
</dbReference>
<dbReference type="OrthoDB" id="2790754at2759"/>
<dbReference type="AlphaFoldDB" id="A0A9P5PJV7"/>
<evidence type="ECO:0000313" key="2">
    <source>
        <dbReference type="EMBL" id="KAF9064708.1"/>
    </source>
</evidence>
<proteinExistence type="predicted"/>
<evidence type="ECO:0000313" key="3">
    <source>
        <dbReference type="Proteomes" id="UP000772434"/>
    </source>
</evidence>
<gene>
    <name evidence="2" type="ORF">BDP27DRAFT_1366998</name>
</gene>
<evidence type="ECO:0000256" key="1">
    <source>
        <dbReference type="SAM" id="MobiDB-lite"/>
    </source>
</evidence>
<dbReference type="Proteomes" id="UP000772434">
    <property type="component" value="Unassembled WGS sequence"/>
</dbReference>
<reference evidence="2" key="1">
    <citation type="submission" date="2020-11" db="EMBL/GenBank/DDBJ databases">
        <authorList>
            <consortium name="DOE Joint Genome Institute"/>
            <person name="Ahrendt S."/>
            <person name="Riley R."/>
            <person name="Andreopoulos W."/>
            <person name="Labutti K."/>
            <person name="Pangilinan J."/>
            <person name="Ruiz-Duenas F.J."/>
            <person name="Barrasa J.M."/>
            <person name="Sanchez-Garcia M."/>
            <person name="Camarero S."/>
            <person name="Miyauchi S."/>
            <person name="Serrano A."/>
            <person name="Linde D."/>
            <person name="Babiker R."/>
            <person name="Drula E."/>
            <person name="Ayuso-Fernandez I."/>
            <person name="Pacheco R."/>
            <person name="Padilla G."/>
            <person name="Ferreira P."/>
            <person name="Barriuso J."/>
            <person name="Kellner H."/>
            <person name="Castanera R."/>
            <person name="Alfaro M."/>
            <person name="Ramirez L."/>
            <person name="Pisabarro A.G."/>
            <person name="Kuo A."/>
            <person name="Tritt A."/>
            <person name="Lipzen A."/>
            <person name="He G."/>
            <person name="Yan M."/>
            <person name="Ng V."/>
            <person name="Cullen D."/>
            <person name="Martin F."/>
            <person name="Rosso M.-N."/>
            <person name="Henrissat B."/>
            <person name="Hibbett D."/>
            <person name="Martinez A.T."/>
            <person name="Grigoriev I.V."/>
        </authorList>
    </citation>
    <scope>NUCLEOTIDE SEQUENCE</scope>
    <source>
        <strain evidence="2">AH 40177</strain>
    </source>
</reference>
<feature type="region of interest" description="Disordered" evidence="1">
    <location>
        <begin position="68"/>
        <end position="89"/>
    </location>
</feature>
<sequence>MASYPSFNSMSLMLKSHDSLVGMHYPDIHSRIFVTSPNMKTLEGTRSFNHLPYFAEVHACAKAMAAAKSKQEDDSAEPDLDGQDDNNLDGCHASASPGALIYEEDKEQADFDLCDQDPDVLMFKESFACRGGSSDDEAAATPMPMTTTTTMSTALQLALDMELMTRWTLIYLCPLLLQGLSSSPSRSRSRSSLSAKLLTPPSRSFKVIKDNKDDDFLVRAFSCILASEDLQRALVSFLGYARSGLFSGLARLGNGSLVALGSLAKWVLLWSRTSWVGFLKTAGLTMIRKLIWHYYDIKTTSSYSLGNYVIM</sequence>